<dbReference type="AlphaFoldDB" id="A0A0F9UJI2"/>
<dbReference type="GO" id="GO:0016620">
    <property type="term" value="F:oxidoreductase activity, acting on the aldehyde or oxo group of donors, NAD or NADP as acceptor"/>
    <property type="evidence" value="ECO:0007669"/>
    <property type="project" value="InterPro"/>
</dbReference>
<dbReference type="CDD" id="cd07082">
    <property type="entry name" value="ALDH_F11_NP-GAPDH"/>
    <property type="match status" value="1"/>
</dbReference>
<organism evidence="3">
    <name type="scientific">marine sediment metagenome</name>
    <dbReference type="NCBI Taxonomy" id="412755"/>
    <lineage>
        <taxon>unclassified sequences</taxon>
        <taxon>metagenomes</taxon>
        <taxon>ecological metagenomes</taxon>
    </lineage>
</organism>
<evidence type="ECO:0000313" key="3">
    <source>
        <dbReference type="EMBL" id="KKN93405.1"/>
    </source>
</evidence>
<name>A0A0F9UJI2_9ZZZZ</name>
<dbReference type="PANTHER" id="PTHR43353">
    <property type="entry name" value="SUCCINATE-SEMIALDEHYDE DEHYDROGENASE, MITOCHONDRIAL"/>
    <property type="match status" value="1"/>
</dbReference>
<dbReference type="Gene3D" id="3.40.309.10">
    <property type="entry name" value="Aldehyde Dehydrogenase, Chain A, domain 2"/>
    <property type="match status" value="1"/>
</dbReference>
<comment type="caution">
    <text evidence="3">The sequence shown here is derived from an EMBL/GenBank/DDBJ whole genome shotgun (WGS) entry which is preliminary data.</text>
</comment>
<dbReference type="InterPro" id="IPR016162">
    <property type="entry name" value="Ald_DH_N"/>
</dbReference>
<dbReference type="Pfam" id="PF00171">
    <property type="entry name" value="Aldedh"/>
    <property type="match status" value="1"/>
</dbReference>
<protein>
    <recommendedName>
        <fullName evidence="2">Aldehyde dehydrogenase domain-containing protein</fullName>
    </recommendedName>
</protein>
<dbReference type="InterPro" id="IPR016161">
    <property type="entry name" value="Ald_DH/histidinol_DH"/>
</dbReference>
<feature type="domain" description="Aldehyde dehydrogenase" evidence="2">
    <location>
        <begin position="40"/>
        <end position="493"/>
    </location>
</feature>
<accession>A0A0F9UJI2</accession>
<dbReference type="SUPFAM" id="SSF53720">
    <property type="entry name" value="ALDH-like"/>
    <property type="match status" value="1"/>
</dbReference>
<dbReference type="InterPro" id="IPR015590">
    <property type="entry name" value="Aldehyde_DH_dom"/>
</dbReference>
<dbReference type="InterPro" id="IPR050740">
    <property type="entry name" value="Aldehyde_DH_Superfamily"/>
</dbReference>
<dbReference type="InterPro" id="IPR016163">
    <property type="entry name" value="Ald_DH_C"/>
</dbReference>
<dbReference type="EMBL" id="LAZR01000086">
    <property type="protein sequence ID" value="KKN93405.1"/>
    <property type="molecule type" value="Genomic_DNA"/>
</dbReference>
<dbReference type="PANTHER" id="PTHR43353:SF5">
    <property type="entry name" value="SUCCINATE-SEMIALDEHYDE DEHYDROGENASE, MITOCHONDRIAL"/>
    <property type="match status" value="1"/>
</dbReference>
<gene>
    <name evidence="3" type="ORF">LCGC14_0198380</name>
</gene>
<evidence type="ECO:0000256" key="1">
    <source>
        <dbReference type="ARBA" id="ARBA00023002"/>
    </source>
</evidence>
<dbReference type="PROSITE" id="PS00070">
    <property type="entry name" value="ALDEHYDE_DEHYDR_CYS"/>
    <property type="match status" value="1"/>
</dbReference>
<proteinExistence type="predicted"/>
<keyword evidence="1" id="KW-0560">Oxidoreductase</keyword>
<reference evidence="3" key="1">
    <citation type="journal article" date="2015" name="Nature">
        <title>Complex archaea that bridge the gap between prokaryotes and eukaryotes.</title>
        <authorList>
            <person name="Spang A."/>
            <person name="Saw J.H."/>
            <person name="Jorgensen S.L."/>
            <person name="Zaremba-Niedzwiedzka K."/>
            <person name="Martijn J."/>
            <person name="Lind A.E."/>
            <person name="van Eijk R."/>
            <person name="Schleper C."/>
            <person name="Guy L."/>
            <person name="Ettema T.J."/>
        </authorList>
    </citation>
    <scope>NUCLEOTIDE SEQUENCE</scope>
</reference>
<sequence length="528" mass="59076">MSDIKIPEEFQITSTIDQKHYLVNGELKEWKGDTTKVYSTISSTKEYKPTLLGSIPDLQEAEALDALNGALKAYDKGKGVWPTMHVKDRIECMEVFVKKMKTKRDEVVKLLMWEIGKSLPDSQKEFDRTVEYIEDTIEDYKQLDRDAAKFTKNDGVYAHIKRGPLGVVLCLGPYNYPLNETFALLIPAIIMGNTTIFKPAKHGVLLITPLLEAFQTSFPKGVVNVLFGRGRTVAAPIMQTGKVDVLALIGNSKSANALQDQHPKSNRLRLVLGLEAKNPAIILPDADLDLTINECLAGTLSFNGQRCTALKVVYVHEDISSKFNEDFAKKVDELKFGNPWENGVKLTPLPEPGKPDYIQELIDDAVSKGAKILNKKGGKRFDNYIWPAVLYPVTKDMRVYQEEQFGPIIPIVPFSDIEEPLDDMAESNYGQQVSLFGKDVYALSPLIDTLVNLVCRVNLNSSCQRGPDVYPFTGRKDSAQATLSVHDALRSFSIRTFVAFKDNELNTEIIQQLLEAKLSNFVSTDYIL</sequence>
<evidence type="ECO:0000259" key="2">
    <source>
        <dbReference type="Pfam" id="PF00171"/>
    </source>
</evidence>
<dbReference type="Gene3D" id="3.40.605.10">
    <property type="entry name" value="Aldehyde Dehydrogenase, Chain A, domain 1"/>
    <property type="match status" value="1"/>
</dbReference>
<dbReference type="InterPro" id="IPR016160">
    <property type="entry name" value="Ald_DH_CS_CYS"/>
</dbReference>